<name>A0ABM9DFN4_9HYPH</name>
<feature type="transmembrane region" description="Helical" evidence="1">
    <location>
        <begin position="34"/>
        <end position="58"/>
    </location>
</feature>
<sequence>MSQNCGDLPMSQDEGTARWTLKAELCAVGRDKPLLVALAVILCLYCGLIAGPIAYAFLAFQGMAEFFN</sequence>
<dbReference type="EMBL" id="CAKXZT010000010">
    <property type="protein sequence ID" value="CAH2395371.1"/>
    <property type="molecule type" value="Genomic_DNA"/>
</dbReference>
<keyword evidence="1" id="KW-0472">Membrane</keyword>
<evidence type="ECO:0000313" key="3">
    <source>
        <dbReference type="Proteomes" id="UP001153050"/>
    </source>
</evidence>
<evidence type="ECO:0000313" key="2">
    <source>
        <dbReference type="EMBL" id="CAH2395371.1"/>
    </source>
</evidence>
<gene>
    <name evidence="2" type="ORF">MES5069_1070006</name>
</gene>
<keyword evidence="1" id="KW-0812">Transmembrane</keyword>
<keyword evidence="1" id="KW-1133">Transmembrane helix</keyword>
<organism evidence="2 3">
    <name type="scientific">Mesorhizobium escarrei</name>
    <dbReference type="NCBI Taxonomy" id="666018"/>
    <lineage>
        <taxon>Bacteria</taxon>
        <taxon>Pseudomonadati</taxon>
        <taxon>Pseudomonadota</taxon>
        <taxon>Alphaproteobacteria</taxon>
        <taxon>Hyphomicrobiales</taxon>
        <taxon>Phyllobacteriaceae</taxon>
        <taxon>Mesorhizobium</taxon>
    </lineage>
</organism>
<evidence type="ECO:0008006" key="4">
    <source>
        <dbReference type="Google" id="ProtNLM"/>
    </source>
</evidence>
<dbReference type="Proteomes" id="UP001153050">
    <property type="component" value="Unassembled WGS sequence"/>
</dbReference>
<comment type="caution">
    <text evidence="2">The sequence shown here is derived from an EMBL/GenBank/DDBJ whole genome shotgun (WGS) entry which is preliminary data.</text>
</comment>
<reference evidence="2 3" key="1">
    <citation type="submission" date="2022-03" db="EMBL/GenBank/DDBJ databases">
        <authorList>
            <person name="Brunel B."/>
        </authorList>
    </citation>
    <scope>NUCLEOTIDE SEQUENCE [LARGE SCALE GENOMIC DNA]</scope>
    <source>
        <strain evidence="2">STM5069sample</strain>
    </source>
</reference>
<protein>
    <recommendedName>
        <fullName evidence="4">ABC transporter ATP-binding protein</fullName>
    </recommendedName>
</protein>
<accession>A0ABM9DFN4</accession>
<proteinExistence type="predicted"/>
<keyword evidence="3" id="KW-1185">Reference proteome</keyword>
<evidence type="ECO:0000256" key="1">
    <source>
        <dbReference type="SAM" id="Phobius"/>
    </source>
</evidence>